<accession>A0ACC4D8L6</accession>
<evidence type="ECO:0000313" key="2">
    <source>
        <dbReference type="Proteomes" id="UP001638806"/>
    </source>
</evidence>
<dbReference type="Proteomes" id="UP001638806">
    <property type="component" value="Unassembled WGS sequence"/>
</dbReference>
<keyword evidence="2" id="KW-1185">Reference proteome</keyword>
<sequence length="118" mass="13200">MPLVNHYSSPPTYLHICTRALSRGQGALSDFETATSAYAFGGLSSGYALFSSGEFRPVLSLGFDTEYQAYTLKTEMRENLQNQCLCPTEMAKLIGEYWRSLEPAERKIYEDKAIATKP</sequence>
<reference evidence="1" key="1">
    <citation type="submission" date="2024-12" db="EMBL/GenBank/DDBJ databases">
        <title>Comparative genomics and development of molecular markers within Purpureocillium lilacinum and among Purpureocillium species.</title>
        <authorList>
            <person name="Yeh Z.-Y."/>
            <person name="Ni N.-T."/>
            <person name="Lo P.-H."/>
            <person name="Mushyakhwo K."/>
            <person name="Lin C.-F."/>
            <person name="Nai Y.-S."/>
        </authorList>
    </citation>
    <scope>NUCLEOTIDE SEQUENCE</scope>
    <source>
        <strain evidence="1">NCHU-NPUST-175</strain>
    </source>
</reference>
<protein>
    <submittedName>
        <fullName evidence="1">Uncharacterized protein</fullName>
    </submittedName>
</protein>
<evidence type="ECO:0000313" key="1">
    <source>
        <dbReference type="EMBL" id="KAL3952717.1"/>
    </source>
</evidence>
<gene>
    <name evidence="1" type="ORF">ACCO45_012660</name>
</gene>
<name>A0ACC4D8L6_PURLI</name>
<proteinExistence type="predicted"/>
<comment type="caution">
    <text evidence="1">The sequence shown here is derived from an EMBL/GenBank/DDBJ whole genome shotgun (WGS) entry which is preliminary data.</text>
</comment>
<organism evidence="1 2">
    <name type="scientific">Purpureocillium lilacinum</name>
    <name type="common">Paecilomyces lilacinus</name>
    <dbReference type="NCBI Taxonomy" id="33203"/>
    <lineage>
        <taxon>Eukaryota</taxon>
        <taxon>Fungi</taxon>
        <taxon>Dikarya</taxon>
        <taxon>Ascomycota</taxon>
        <taxon>Pezizomycotina</taxon>
        <taxon>Sordariomycetes</taxon>
        <taxon>Hypocreomycetidae</taxon>
        <taxon>Hypocreales</taxon>
        <taxon>Ophiocordycipitaceae</taxon>
        <taxon>Purpureocillium</taxon>
    </lineage>
</organism>
<dbReference type="EMBL" id="JBGNUJ010000012">
    <property type="protein sequence ID" value="KAL3952717.1"/>
    <property type="molecule type" value="Genomic_DNA"/>
</dbReference>